<evidence type="ECO:0000313" key="2">
    <source>
        <dbReference type="EMBL" id="MBB3142757.1"/>
    </source>
</evidence>
<dbReference type="RefSeq" id="WP_183389130.1">
    <property type="nucleotide sequence ID" value="NZ_JACHXM010000026.1"/>
</dbReference>
<feature type="region of interest" description="Disordered" evidence="1">
    <location>
        <begin position="173"/>
        <end position="198"/>
    </location>
</feature>
<sequence length="341" mass="36271">MLVQQGAVQSAPGQAGAASDSEPSWNAGQEAGRVISDKWESAKSAARTAWEALPFSGDAATTAAARERVVQGAVDTYRGLDTLTGPSPLDLLDSGIGLVTGDAERAARYGEEWQRTADAYGGIKDAVVDAWQEARERNGTLGAIEMSATVFAFELVGPKGTGAAKSAADLAEAAGDVSRRTPDTPSRAPEGDGVHISRNATNHQKGAFGEARAHEVMTRNGMEPIGRTDGVYQPGQTGIDGLYRNPPHRRPPDFVVTEAKFGRGRLGKLADGTKQMDNFWVEERLADAVDPDANPVLADEVDRAWRAGRIDKYLVRVKHDGSTTVKQLNDKAHIIGNVPGF</sequence>
<dbReference type="EMBL" id="JACHXM010000026">
    <property type="protein sequence ID" value="MBB3142757.1"/>
    <property type="molecule type" value="Genomic_DNA"/>
</dbReference>
<dbReference type="Proteomes" id="UP000525987">
    <property type="component" value="Unassembled WGS sequence"/>
</dbReference>
<evidence type="ECO:0000256" key="1">
    <source>
        <dbReference type="SAM" id="MobiDB-lite"/>
    </source>
</evidence>
<keyword evidence="3" id="KW-1185">Reference proteome</keyword>
<name>A0A7W5G7B2_9GAMM</name>
<proteinExistence type="predicted"/>
<evidence type="ECO:0008006" key="4">
    <source>
        <dbReference type="Google" id="ProtNLM"/>
    </source>
</evidence>
<reference evidence="2 3" key="1">
    <citation type="submission" date="2020-08" db="EMBL/GenBank/DDBJ databases">
        <title>Genomic Encyclopedia of Type Strains, Phase III (KMG-III): the genomes of soil and plant-associated and newly described type strains.</title>
        <authorList>
            <person name="Whitman W."/>
        </authorList>
    </citation>
    <scope>NUCLEOTIDE SEQUENCE [LARGE SCALE GENOMIC DNA]</scope>
    <source>
        <strain evidence="2 3">CECT 5995</strain>
    </source>
</reference>
<gene>
    <name evidence="2" type="ORF">FHR96_003658</name>
</gene>
<feature type="compositionally biased region" description="Polar residues" evidence="1">
    <location>
        <begin position="1"/>
        <end position="12"/>
    </location>
</feature>
<organism evidence="2 3">
    <name type="scientific">Halomonas organivorans</name>
    <dbReference type="NCBI Taxonomy" id="257772"/>
    <lineage>
        <taxon>Bacteria</taxon>
        <taxon>Pseudomonadati</taxon>
        <taxon>Pseudomonadota</taxon>
        <taxon>Gammaproteobacteria</taxon>
        <taxon>Oceanospirillales</taxon>
        <taxon>Halomonadaceae</taxon>
        <taxon>Halomonas</taxon>
    </lineage>
</organism>
<evidence type="ECO:0000313" key="3">
    <source>
        <dbReference type="Proteomes" id="UP000525987"/>
    </source>
</evidence>
<protein>
    <recommendedName>
        <fullName evidence="4">Tox-REase-5 domain-containing protein</fullName>
    </recommendedName>
</protein>
<accession>A0A7W5G7B2</accession>
<comment type="caution">
    <text evidence="2">The sequence shown here is derived from an EMBL/GenBank/DDBJ whole genome shotgun (WGS) entry which is preliminary data.</text>
</comment>
<feature type="region of interest" description="Disordered" evidence="1">
    <location>
        <begin position="1"/>
        <end position="34"/>
    </location>
</feature>
<dbReference type="AlphaFoldDB" id="A0A7W5G7B2"/>